<evidence type="ECO:0000313" key="3">
    <source>
        <dbReference type="Proteomes" id="UP001378960"/>
    </source>
</evidence>
<dbReference type="EMBL" id="BTGB01000002">
    <property type="protein sequence ID" value="GMM45129.1"/>
    <property type="molecule type" value="Genomic_DNA"/>
</dbReference>
<dbReference type="Proteomes" id="UP001378960">
    <property type="component" value="Unassembled WGS sequence"/>
</dbReference>
<feature type="transmembrane region" description="Helical" evidence="1">
    <location>
        <begin position="121"/>
        <end position="142"/>
    </location>
</feature>
<gene>
    <name evidence="2" type="ORF">DAPK24_017040</name>
</gene>
<dbReference type="InterPro" id="IPR024297">
    <property type="entry name" value="Pho86"/>
</dbReference>
<proteinExistence type="predicted"/>
<keyword evidence="1" id="KW-0812">Transmembrane</keyword>
<name>A0AAV5R0W4_PICKL</name>
<dbReference type="Pfam" id="PF11124">
    <property type="entry name" value="Pho86"/>
    <property type="match status" value="1"/>
</dbReference>
<reference evidence="2 3" key="1">
    <citation type="journal article" date="2023" name="Elife">
        <title>Identification of key yeast species and microbe-microbe interactions impacting larval growth of Drosophila in the wild.</title>
        <authorList>
            <person name="Mure A."/>
            <person name="Sugiura Y."/>
            <person name="Maeda R."/>
            <person name="Honda K."/>
            <person name="Sakurai N."/>
            <person name="Takahashi Y."/>
            <person name="Watada M."/>
            <person name="Katoh T."/>
            <person name="Gotoh A."/>
            <person name="Gotoh Y."/>
            <person name="Taniguchi I."/>
            <person name="Nakamura K."/>
            <person name="Hayashi T."/>
            <person name="Katayama T."/>
            <person name="Uemura T."/>
            <person name="Hattori Y."/>
        </authorList>
    </citation>
    <scope>NUCLEOTIDE SEQUENCE [LARGE SCALE GENOMIC DNA]</scope>
    <source>
        <strain evidence="2 3">PK-24</strain>
    </source>
</reference>
<keyword evidence="3" id="KW-1185">Reference proteome</keyword>
<evidence type="ECO:0000313" key="2">
    <source>
        <dbReference type="EMBL" id="GMM45129.1"/>
    </source>
</evidence>
<accession>A0AAV5R0W4</accession>
<feature type="transmembrane region" description="Helical" evidence="1">
    <location>
        <begin position="172"/>
        <end position="193"/>
    </location>
</feature>
<dbReference type="AlphaFoldDB" id="A0AAV5R0W4"/>
<comment type="caution">
    <text evidence="2">The sequence shown here is derived from an EMBL/GenBank/DDBJ whole genome shotgun (WGS) entry which is preliminary data.</text>
</comment>
<sequence>MTPIKGQFPERPPTLAEALYQGKEIGNKPENADEILNKLGISSNDSNNNNNNKSKEIVNTDKKITRQPVIQKNSFIDSPIPQETETKIDAKYILPEQCEGVINLQMDYIFIRKSKMINYILRSRVFTSLLFGIISMISYYQIGDYFTDYTFSKGYWEGIKKLFMNSYFTDDLFKLVFLILIIIASSFTLLRYITSFLQEEGKSVPNNLNKYFPVDLKEYAALTNIEKNFNKLNKNDKEIVKNIKDLTYSIVYRDTPVAFLSLKRDGKNIEIIGYGVRRVYIKAELLKDLLSMFFKDHVINEKKVGEIEKITVKIYNFEKEDINLFKRAGFYKIKGENIGFITSTILGVTLDTYEFDIDSIEF</sequence>
<organism evidence="2 3">
    <name type="scientific">Pichia kluyveri</name>
    <name type="common">Yeast</name>
    <dbReference type="NCBI Taxonomy" id="36015"/>
    <lineage>
        <taxon>Eukaryota</taxon>
        <taxon>Fungi</taxon>
        <taxon>Dikarya</taxon>
        <taxon>Ascomycota</taxon>
        <taxon>Saccharomycotina</taxon>
        <taxon>Pichiomycetes</taxon>
        <taxon>Pichiales</taxon>
        <taxon>Pichiaceae</taxon>
        <taxon>Pichia</taxon>
    </lineage>
</organism>
<protein>
    <submittedName>
        <fullName evidence="2">Uncharacterized protein</fullName>
    </submittedName>
</protein>
<evidence type="ECO:0000256" key="1">
    <source>
        <dbReference type="SAM" id="Phobius"/>
    </source>
</evidence>
<keyword evidence="1" id="KW-0472">Membrane</keyword>
<keyword evidence="1" id="KW-1133">Transmembrane helix</keyword>